<keyword evidence="3" id="KW-1185">Reference proteome</keyword>
<evidence type="ECO:0000313" key="2">
    <source>
        <dbReference type="EMBL" id="CAD0089792.1"/>
    </source>
</evidence>
<gene>
    <name evidence="2" type="ORF">AWRI4619_LOCUS5863</name>
</gene>
<dbReference type="AlphaFoldDB" id="A0A9N8JK99"/>
<evidence type="ECO:0000256" key="1">
    <source>
        <dbReference type="SAM" id="MobiDB-lite"/>
    </source>
</evidence>
<feature type="compositionally biased region" description="Polar residues" evidence="1">
    <location>
        <begin position="23"/>
        <end position="32"/>
    </location>
</feature>
<feature type="region of interest" description="Disordered" evidence="1">
    <location>
        <begin position="1"/>
        <end position="44"/>
    </location>
</feature>
<reference evidence="2" key="1">
    <citation type="submission" date="2020-06" db="EMBL/GenBank/DDBJ databases">
        <authorList>
            <person name="Onetto C."/>
        </authorList>
    </citation>
    <scope>NUCLEOTIDE SEQUENCE</scope>
</reference>
<evidence type="ECO:0000313" key="3">
    <source>
        <dbReference type="Proteomes" id="UP000716446"/>
    </source>
</evidence>
<dbReference type="EMBL" id="CAIJEN010000008">
    <property type="protein sequence ID" value="CAD0089792.1"/>
    <property type="molecule type" value="Genomic_DNA"/>
</dbReference>
<name>A0A9N8JK99_9PEZI</name>
<protein>
    <submittedName>
        <fullName evidence="2">Uncharacterized protein</fullName>
    </submittedName>
</protein>
<sequence>MAFQSSHPHPFGYDMNANHLNDDTPQQSNQPSEYYRDNKPNGDQSINNVAMMSINSSSHSFRKDSVATNSGSVNDASSWDHKQIYPGAGFDSSNAYHRGDSSAYVQHDHSQVYTPQGWMMSPTTSVATTGFEGYPGAKYENSPFPSSLPSDRASFPPHPLAQAHHVSSSPQASLSPPAHADWMDMTGPNRPLKSAYVKPIKPRHQPLLRRDTRDGIRKKNAKIPIPSEITLENIDDLIEGCTDEDEMKQLKAQKRLLRNREAAPAAPAMSAAPSSTGFTDFNLEMDHLAIGDQPWDRFINVPGVDDADYLGDTAESFATIQPTKQLSQRRQDSATKPSTEQPVASGILFMLLLCGAFVASRSSSTARDTAQNNLIPKMPDEVRAASTEVLNNLLKGNPKEASLFLPDLAPSYRYSQPSKQAWPQPTNIADLHKHLTSPTAMQEAEQAFAMTPEQYNALTTYEHMDTIASAPPSQSLRPNLAETLGRMREARGPSAAEVYTRSLLWDTIPEDVVKAFKRAVAQRQGDDEQMNDETDGL</sequence>
<accession>A0A9N8JK99</accession>
<proteinExistence type="predicted"/>
<feature type="compositionally biased region" description="Low complexity" evidence="1">
    <location>
        <begin position="164"/>
        <end position="180"/>
    </location>
</feature>
<comment type="caution">
    <text evidence="2">The sequence shown here is derived from an EMBL/GenBank/DDBJ whole genome shotgun (WGS) entry which is preliminary data.</text>
</comment>
<dbReference type="Proteomes" id="UP000716446">
    <property type="component" value="Unassembled WGS sequence"/>
</dbReference>
<feature type="region of interest" description="Disordered" evidence="1">
    <location>
        <begin position="142"/>
        <end position="194"/>
    </location>
</feature>
<organism evidence="2 3">
    <name type="scientific">Aureobasidium vineae</name>
    <dbReference type="NCBI Taxonomy" id="2773715"/>
    <lineage>
        <taxon>Eukaryota</taxon>
        <taxon>Fungi</taxon>
        <taxon>Dikarya</taxon>
        <taxon>Ascomycota</taxon>
        <taxon>Pezizomycotina</taxon>
        <taxon>Dothideomycetes</taxon>
        <taxon>Dothideomycetidae</taxon>
        <taxon>Dothideales</taxon>
        <taxon>Saccotheciaceae</taxon>
        <taxon>Aureobasidium</taxon>
    </lineage>
</organism>